<dbReference type="FunFam" id="1.25.10.10:FF:000266">
    <property type="entry name" value="mRNA transport regulator MTR10"/>
    <property type="match status" value="1"/>
</dbReference>
<dbReference type="InterPro" id="IPR001494">
    <property type="entry name" value="Importin-beta_N"/>
</dbReference>
<evidence type="ECO:0000256" key="6">
    <source>
        <dbReference type="ARBA" id="ARBA00023242"/>
    </source>
</evidence>
<dbReference type="GO" id="GO:0008033">
    <property type="term" value="P:tRNA processing"/>
    <property type="evidence" value="ECO:0007669"/>
    <property type="project" value="UniProtKB-KW"/>
</dbReference>
<dbReference type="Pfam" id="PF24140">
    <property type="entry name" value="TPR_TNPO3_IPO13_3rd"/>
    <property type="match status" value="1"/>
</dbReference>
<accession>A0A6A6NLY5</accession>
<dbReference type="GO" id="GO:0005737">
    <property type="term" value="C:cytoplasm"/>
    <property type="evidence" value="ECO:0007669"/>
    <property type="project" value="TreeGrafter"/>
</dbReference>
<keyword evidence="5" id="KW-0677">Repeat</keyword>
<dbReference type="InterPro" id="IPR058537">
    <property type="entry name" value="TPR_TNPO3_IPO13_4th"/>
</dbReference>
<organism evidence="9 10">
    <name type="scientific">Lineolata rhizophorae</name>
    <dbReference type="NCBI Taxonomy" id="578093"/>
    <lineage>
        <taxon>Eukaryota</taxon>
        <taxon>Fungi</taxon>
        <taxon>Dikarya</taxon>
        <taxon>Ascomycota</taxon>
        <taxon>Pezizomycotina</taxon>
        <taxon>Dothideomycetes</taxon>
        <taxon>Dothideomycetes incertae sedis</taxon>
        <taxon>Lineolatales</taxon>
        <taxon>Lineolataceae</taxon>
        <taxon>Lineolata</taxon>
    </lineage>
</organism>
<keyword evidence="4" id="KW-0819">tRNA processing</keyword>
<dbReference type="GO" id="GO:0006606">
    <property type="term" value="P:protein import into nucleus"/>
    <property type="evidence" value="ECO:0007669"/>
    <property type="project" value="TreeGrafter"/>
</dbReference>
<dbReference type="OrthoDB" id="435593at2759"/>
<sequence>MAPNGAEQAYAPVLAALATMQQANVERVQKSQAHSFLEQFQKSPEAWQSTFAMLQNADVPVEGKMFAATTLKGKITYDLHQLPREALAGLRDSLISSLAAFRAGPKPVRTQLCVSLANLAIQMTEWKDVLPLVISTLGGDPASIPSVLEFLRVLPEEVTEGRKINLSEEDLNTRTKELLEDNAQQVLALLNQYARSSETAAKNPQLLECITSWSREVPINDVVNSHLIDIIFGSLSLDETFEAAVECLCGIFRETRDVDECINIIKTLYPRVVALQPRIAESAEAEDAEVFKGIARVFAEAGECWVLLIARMPENFRALVLAILETCARDQERDAISHTFIFWYELKQYLTLERYMEARLHFADVYSQLVDIMIGHLEYPKPEFGDEKDLFEGDREQEEKFREFRHQMGDVLKDCCEVIGVAECLRKPYKLIEAWVSQYGSMAREGNVPHWQKLEAPLFSMRAMGRMVPTEENVMLPQLVPLIVQIPDHEKVRFQAVMALGRYTEWTAEHPETLQPQLDFIMAAFNHTSKEVVRAAALSFKFFCNDCADLLKGFVPQLQQFYESQLDKLPPSSQDEITDGVASVLAKLPPDRIYENLKLYCDPVMKSLVSMAQGATDEKQKLALADKLQLITIFVQWVQPYIEPGHPHPAVKYCEEIFPILGAIAENFVNFAPVLERVCRSWRYMVLSYRTAMTPLLPQLANKLAAGFTASRQGCFLWATDSIVREFSEGVENVDEQTLDAIYQFYEQQATTFLRALNDLPPEELPDVIEDFFRLAIDVLCYYPSKALLSPLMTSIFSAATTALTLLKPEPLLAALHFLRDLISYGGPDPPSSSFDDDAAPRHPNPPEWRNAVKQLVITQGEQLVQRVLTGMMYSFPRDCVPDASGVLLALFQLAPRETVGWVRQTIGMLPQGSVSQAEAERLMQQITQRVGEGQGGVRRVRTLLQDFTVGYRRRNVAPREGLGRLEPGRFRFVG</sequence>
<dbReference type="GO" id="GO:0031267">
    <property type="term" value="F:small GTPase binding"/>
    <property type="evidence" value="ECO:0007669"/>
    <property type="project" value="InterPro"/>
</dbReference>
<protein>
    <submittedName>
        <fullName evidence="9">Armadillo-type protein</fullName>
    </submittedName>
</protein>
<keyword evidence="10" id="KW-1185">Reference proteome</keyword>
<dbReference type="InterPro" id="IPR051345">
    <property type="entry name" value="Importin_beta-like_NTR"/>
</dbReference>
<dbReference type="InterPro" id="IPR040520">
    <property type="entry name" value="Importin_rep_3"/>
</dbReference>
<dbReference type="Pfam" id="PF24139">
    <property type="entry name" value="TPR_TNPO3_IPO13_4th"/>
    <property type="match status" value="1"/>
</dbReference>
<evidence type="ECO:0000313" key="10">
    <source>
        <dbReference type="Proteomes" id="UP000799766"/>
    </source>
</evidence>
<gene>
    <name evidence="9" type="ORF">BDY21DRAFT_294108</name>
</gene>
<evidence type="ECO:0000313" key="9">
    <source>
        <dbReference type="EMBL" id="KAF2452741.1"/>
    </source>
</evidence>
<dbReference type="InterPro" id="IPR011989">
    <property type="entry name" value="ARM-like"/>
</dbReference>
<dbReference type="InterPro" id="IPR013598">
    <property type="entry name" value="Exportin-1/Importin-b-like"/>
</dbReference>
<dbReference type="PANTHER" id="PTHR12363">
    <property type="entry name" value="TRANSPORTIN 3 AND IMPORTIN 13"/>
    <property type="match status" value="1"/>
</dbReference>
<evidence type="ECO:0000259" key="8">
    <source>
        <dbReference type="PROSITE" id="PS50166"/>
    </source>
</evidence>
<evidence type="ECO:0000256" key="7">
    <source>
        <dbReference type="ARBA" id="ARBA00025147"/>
    </source>
</evidence>
<proteinExistence type="inferred from homology"/>
<dbReference type="InterPro" id="IPR057941">
    <property type="entry name" value="TPR_TNPO3_IPO13_2nd"/>
</dbReference>
<dbReference type="InterPro" id="IPR016024">
    <property type="entry name" value="ARM-type_fold"/>
</dbReference>
<comment type="subcellular location">
    <subcellularLocation>
        <location evidence="1">Nucleus</location>
    </subcellularLocation>
</comment>
<reference evidence="9" key="1">
    <citation type="journal article" date="2020" name="Stud. Mycol.">
        <title>101 Dothideomycetes genomes: a test case for predicting lifestyles and emergence of pathogens.</title>
        <authorList>
            <person name="Haridas S."/>
            <person name="Albert R."/>
            <person name="Binder M."/>
            <person name="Bloem J."/>
            <person name="Labutti K."/>
            <person name="Salamov A."/>
            <person name="Andreopoulos B."/>
            <person name="Baker S."/>
            <person name="Barry K."/>
            <person name="Bills G."/>
            <person name="Bluhm B."/>
            <person name="Cannon C."/>
            <person name="Castanera R."/>
            <person name="Culley D."/>
            <person name="Daum C."/>
            <person name="Ezra D."/>
            <person name="Gonzalez J."/>
            <person name="Henrissat B."/>
            <person name="Kuo A."/>
            <person name="Liang C."/>
            <person name="Lipzen A."/>
            <person name="Lutzoni F."/>
            <person name="Magnuson J."/>
            <person name="Mondo S."/>
            <person name="Nolan M."/>
            <person name="Ohm R."/>
            <person name="Pangilinan J."/>
            <person name="Park H.-J."/>
            <person name="Ramirez L."/>
            <person name="Alfaro M."/>
            <person name="Sun H."/>
            <person name="Tritt A."/>
            <person name="Yoshinaga Y."/>
            <person name="Zwiers L.-H."/>
            <person name="Turgeon B."/>
            <person name="Goodwin S."/>
            <person name="Spatafora J."/>
            <person name="Crous P."/>
            <person name="Grigoriev I."/>
        </authorList>
    </citation>
    <scope>NUCLEOTIDE SEQUENCE</scope>
    <source>
        <strain evidence="9">ATCC 16933</strain>
    </source>
</reference>
<keyword evidence="3" id="KW-0813">Transport</keyword>
<dbReference type="SUPFAM" id="SSF48371">
    <property type="entry name" value="ARM repeat"/>
    <property type="match status" value="1"/>
</dbReference>
<feature type="domain" description="Importin N-terminal" evidence="8">
    <location>
        <begin position="33"/>
        <end position="100"/>
    </location>
</feature>
<dbReference type="Pfam" id="PF08389">
    <property type="entry name" value="Xpo1"/>
    <property type="match status" value="1"/>
</dbReference>
<evidence type="ECO:0000256" key="4">
    <source>
        <dbReference type="ARBA" id="ARBA00022694"/>
    </source>
</evidence>
<comment type="similarity">
    <text evidence="2">Belongs to the importin beta family.</text>
</comment>
<comment type="function">
    <text evidence="7">tRNA nucleus export receptor which facilitates tRNA translocation across the nuclear pore complex. Involved in pre-tRNA splicing, probably by affecting the interaction of pre-tRNA with splicing endonuclease.</text>
</comment>
<dbReference type="GO" id="GO:0005634">
    <property type="term" value="C:nucleus"/>
    <property type="evidence" value="ECO:0007669"/>
    <property type="project" value="UniProtKB-SubCell"/>
</dbReference>
<dbReference type="Pfam" id="PF03810">
    <property type="entry name" value="IBN_N"/>
    <property type="match status" value="1"/>
</dbReference>
<dbReference type="Pfam" id="PF24138">
    <property type="entry name" value="TPR_TNPO3_IPO13_2nd"/>
    <property type="match status" value="1"/>
</dbReference>
<dbReference type="Proteomes" id="UP000799766">
    <property type="component" value="Unassembled WGS sequence"/>
</dbReference>
<dbReference type="Pfam" id="PF18806">
    <property type="entry name" value="Importin_rep_3"/>
    <property type="match status" value="1"/>
</dbReference>
<evidence type="ECO:0000256" key="1">
    <source>
        <dbReference type="ARBA" id="ARBA00004123"/>
    </source>
</evidence>
<dbReference type="PROSITE" id="PS50166">
    <property type="entry name" value="IMPORTIN_B_NT"/>
    <property type="match status" value="1"/>
</dbReference>
<keyword evidence="6" id="KW-0539">Nucleus</keyword>
<evidence type="ECO:0000256" key="3">
    <source>
        <dbReference type="ARBA" id="ARBA00022448"/>
    </source>
</evidence>
<dbReference type="InterPro" id="IPR057942">
    <property type="entry name" value="TPR_TNPO3_IPO13_3rd"/>
</dbReference>
<evidence type="ECO:0000256" key="2">
    <source>
        <dbReference type="ARBA" id="ARBA00007991"/>
    </source>
</evidence>
<dbReference type="SMART" id="SM00913">
    <property type="entry name" value="IBN_N"/>
    <property type="match status" value="1"/>
</dbReference>
<dbReference type="EMBL" id="MU001704">
    <property type="protein sequence ID" value="KAF2452741.1"/>
    <property type="molecule type" value="Genomic_DNA"/>
</dbReference>
<dbReference type="Gene3D" id="1.25.10.10">
    <property type="entry name" value="Leucine-rich Repeat Variant"/>
    <property type="match status" value="1"/>
</dbReference>
<name>A0A6A6NLY5_9PEZI</name>
<evidence type="ECO:0000256" key="5">
    <source>
        <dbReference type="ARBA" id="ARBA00022737"/>
    </source>
</evidence>
<dbReference type="PANTHER" id="PTHR12363:SF53">
    <property type="entry name" value="MRNA TRANSPORT REGULATOR MTR10"/>
    <property type="match status" value="1"/>
</dbReference>
<dbReference type="AlphaFoldDB" id="A0A6A6NLY5"/>